<dbReference type="FunCoup" id="A0A402D4J5">
    <property type="interactions" value="339"/>
</dbReference>
<dbReference type="GO" id="GO:0005975">
    <property type="term" value="P:carbohydrate metabolic process"/>
    <property type="evidence" value="ECO:0007669"/>
    <property type="project" value="InterPro"/>
</dbReference>
<dbReference type="InterPro" id="IPR011834">
    <property type="entry name" value="Agluc_phsphrylas"/>
</dbReference>
<dbReference type="InterPro" id="IPR000811">
    <property type="entry name" value="Glyco_trans_35"/>
</dbReference>
<dbReference type="GO" id="GO:0008184">
    <property type="term" value="F:glycogen phosphorylase activity"/>
    <property type="evidence" value="ECO:0007669"/>
    <property type="project" value="InterPro"/>
</dbReference>
<comment type="catalytic activity">
    <reaction evidence="1">
        <text>[(1-&gt;4)-alpha-D-glucosyl](n) + phosphate = [(1-&gt;4)-alpha-D-glucosyl](n-1) + alpha-D-glucose 1-phosphate</text>
        <dbReference type="Rhea" id="RHEA:41732"/>
        <dbReference type="Rhea" id="RHEA-COMP:9584"/>
        <dbReference type="Rhea" id="RHEA-COMP:9586"/>
        <dbReference type="ChEBI" id="CHEBI:15444"/>
        <dbReference type="ChEBI" id="CHEBI:43474"/>
        <dbReference type="ChEBI" id="CHEBI:58601"/>
        <dbReference type="EC" id="2.4.1.1"/>
    </reaction>
</comment>
<organism evidence="4 5">
    <name type="scientific">Capsulimonas corticalis</name>
    <dbReference type="NCBI Taxonomy" id="2219043"/>
    <lineage>
        <taxon>Bacteria</taxon>
        <taxon>Bacillati</taxon>
        <taxon>Armatimonadota</taxon>
        <taxon>Armatimonadia</taxon>
        <taxon>Capsulimonadales</taxon>
        <taxon>Capsulimonadaceae</taxon>
        <taxon>Capsulimonas</taxon>
    </lineage>
</organism>
<accession>A0A402D4J5</accession>
<dbReference type="InterPro" id="IPR024517">
    <property type="entry name" value="Glycogen_phosphorylase_DUF3417"/>
</dbReference>
<keyword evidence="3" id="KW-0021">Allosteric enzyme</keyword>
<dbReference type="InterPro" id="IPR052182">
    <property type="entry name" value="Glycogen/Maltodextrin_Phosph"/>
</dbReference>
<dbReference type="PANTHER" id="PTHR42655:SF1">
    <property type="entry name" value="GLYCOGEN PHOSPHORYLASE"/>
    <property type="match status" value="1"/>
</dbReference>
<comment type="similarity">
    <text evidence="2">Belongs to the glycogen phosphorylase family.</text>
</comment>
<proteinExistence type="inferred from homology"/>
<dbReference type="AlphaFoldDB" id="A0A402D4J5"/>
<dbReference type="Pfam" id="PF00343">
    <property type="entry name" value="Phosphorylase"/>
    <property type="match status" value="1"/>
</dbReference>
<dbReference type="PIRSF" id="PIRSF000460">
    <property type="entry name" value="Pprylas_GlgP"/>
    <property type="match status" value="1"/>
</dbReference>
<name>A0A402D4J5_9BACT</name>
<evidence type="ECO:0000256" key="1">
    <source>
        <dbReference type="ARBA" id="ARBA00001275"/>
    </source>
</evidence>
<evidence type="ECO:0000256" key="2">
    <source>
        <dbReference type="ARBA" id="ARBA00006047"/>
    </source>
</evidence>
<dbReference type="Proteomes" id="UP000287394">
    <property type="component" value="Chromosome"/>
</dbReference>
<dbReference type="NCBIfam" id="TIGR02094">
    <property type="entry name" value="more_P_ylases"/>
    <property type="match status" value="1"/>
</dbReference>
<sequence>MNSLPESLSRLRDLAYNLRWTWDHDTLALFERLDPDLWTERGADPLGVLLHISSEKLTQAANDPDTIALYQRIVADFDDYMAAKNTWYEAEHGERGAPKIAYFSAEFGLTEVLPIFSGGLGMLAGDHLRSASDLGLPLAGVGLLYRQGYFTQFLDHDGWQGERHDVNDFTQLPLTLEMDAQGAPKSVLIHFPGRQVRAQIWRVQVGRIPLYLLDTDVPENSPEDRGITGQLYGGDREMRIQQEMVLGIGGVHALAAMEIDPEVVHLNEGHSAFAVLERARRAAAAHGGDYWEALRATGAKTVFTTHTPEAAGHDYFAPDLTRKYLGGYAREMGVSIEDILPLGRRNGYDGAEYFCMTIIALRVAGFSNGVSRLHGEVCREMWHSVWPQLVEANVPIGAVTNGVHYQSWASRETIALYDRFLGPEWRDRPDDHKIWANIEKISDRELWDTHRERRERLVDFTRHRVRTQMKARGLSEEEIAGDALDPNTLTIVFCRRVVRYKRIDLLLRDVDRLTRLLTNEERPVQIIYSGKATPGDDYGRGMIHQIVQLSQRPELRRHLVFLEDYNMAIARTLAEGADIWLNTPRRPQEASGTSGMKAAVCGTLNCSVLDGWWDEAVNDSEPHAPPIGWSFGEETGMNADADDRHDSETLFSLLENQIVPMFYENGKDGLPTEWIARVKSSLQQLGPKFNTHRMVKEYCRKGYFREEG</sequence>
<dbReference type="OrthoDB" id="9760804at2"/>
<evidence type="ECO:0000313" key="5">
    <source>
        <dbReference type="Proteomes" id="UP000287394"/>
    </source>
</evidence>
<dbReference type="PANTHER" id="PTHR42655">
    <property type="entry name" value="GLYCOGEN PHOSPHORYLASE"/>
    <property type="match status" value="1"/>
</dbReference>
<dbReference type="EMBL" id="AP025739">
    <property type="protein sequence ID" value="BDI29134.1"/>
    <property type="molecule type" value="Genomic_DNA"/>
</dbReference>
<reference evidence="4 5" key="1">
    <citation type="journal article" date="2019" name="Int. J. Syst. Evol. Microbiol.">
        <title>Capsulimonas corticalis gen. nov., sp. nov., an aerobic capsulated bacterium, of a novel bacterial order, Capsulimonadales ord. nov., of the class Armatimonadia of the phylum Armatimonadetes.</title>
        <authorList>
            <person name="Li J."/>
            <person name="Kudo C."/>
            <person name="Tonouchi A."/>
        </authorList>
    </citation>
    <scope>NUCLEOTIDE SEQUENCE [LARGE SCALE GENOMIC DNA]</scope>
    <source>
        <strain evidence="4 5">AX-7</strain>
    </source>
</reference>
<dbReference type="SUPFAM" id="SSF53756">
    <property type="entry name" value="UDP-Glycosyltransferase/glycogen phosphorylase"/>
    <property type="match status" value="1"/>
</dbReference>
<evidence type="ECO:0000256" key="3">
    <source>
        <dbReference type="ARBA" id="ARBA00022533"/>
    </source>
</evidence>
<dbReference type="KEGG" id="ccot:CCAX7_11850"/>
<protein>
    <submittedName>
        <fullName evidence="4">Alpha-glucan phosphorylase</fullName>
    </submittedName>
</protein>
<dbReference type="RefSeq" id="WP_119324412.1">
    <property type="nucleotide sequence ID" value="NZ_AP025739.1"/>
</dbReference>
<dbReference type="GO" id="GO:0030170">
    <property type="term" value="F:pyridoxal phosphate binding"/>
    <property type="evidence" value="ECO:0007669"/>
    <property type="project" value="InterPro"/>
</dbReference>
<keyword evidence="5" id="KW-1185">Reference proteome</keyword>
<gene>
    <name evidence="4" type="ORF">CCAX7_11850</name>
</gene>
<dbReference type="Gene3D" id="3.40.50.2000">
    <property type="entry name" value="Glycogen Phosphorylase B"/>
    <property type="match status" value="3"/>
</dbReference>
<evidence type="ECO:0000313" key="4">
    <source>
        <dbReference type="EMBL" id="BDI29134.1"/>
    </source>
</evidence>
<dbReference type="Pfam" id="PF11897">
    <property type="entry name" value="DUF3417"/>
    <property type="match status" value="1"/>
</dbReference>